<dbReference type="AlphaFoldDB" id="A0A6C0D5P8"/>
<feature type="transmembrane region" description="Helical" evidence="1">
    <location>
        <begin position="70"/>
        <end position="93"/>
    </location>
</feature>
<dbReference type="EMBL" id="MN739532">
    <property type="protein sequence ID" value="QHT11229.1"/>
    <property type="molecule type" value="Genomic_DNA"/>
</dbReference>
<accession>A0A6C0D5P8</accession>
<protein>
    <submittedName>
        <fullName evidence="2">Uncharacterized protein</fullName>
    </submittedName>
</protein>
<evidence type="ECO:0000313" key="2">
    <source>
        <dbReference type="EMBL" id="QHT11229.1"/>
    </source>
</evidence>
<feature type="transmembrane region" description="Helical" evidence="1">
    <location>
        <begin position="6"/>
        <end position="25"/>
    </location>
</feature>
<evidence type="ECO:0000256" key="1">
    <source>
        <dbReference type="SAM" id="Phobius"/>
    </source>
</evidence>
<feature type="transmembrane region" description="Helical" evidence="1">
    <location>
        <begin position="123"/>
        <end position="142"/>
    </location>
</feature>
<name>A0A6C0D5P8_9ZZZZ</name>
<keyword evidence="1" id="KW-0812">Transmembrane</keyword>
<keyword evidence="1" id="KW-0472">Membrane</keyword>
<proteinExistence type="predicted"/>
<sequence>MAATCFNDFSYVIFTLLYIVSIYFTYLPYTEIIGFSILFVINAAFTLFFIGQTQSPSFIPLYQIPYIGNVSIAAIGISLIFHFVSFIFIIMMITTLQAKYTKVSGTPLQITGKNKSQMNTFKMNMVIVFSLIFIELMIILNINKVSSGISTGMLLLMSATIVGLSSWQVAISNEFSKLQYRDLVGR</sequence>
<keyword evidence="1" id="KW-1133">Transmembrane helix</keyword>
<organism evidence="2">
    <name type="scientific">viral metagenome</name>
    <dbReference type="NCBI Taxonomy" id="1070528"/>
    <lineage>
        <taxon>unclassified sequences</taxon>
        <taxon>metagenomes</taxon>
        <taxon>organismal metagenomes</taxon>
    </lineage>
</organism>
<reference evidence="2" key="1">
    <citation type="journal article" date="2020" name="Nature">
        <title>Giant virus diversity and host interactions through global metagenomics.</title>
        <authorList>
            <person name="Schulz F."/>
            <person name="Roux S."/>
            <person name="Paez-Espino D."/>
            <person name="Jungbluth S."/>
            <person name="Walsh D.A."/>
            <person name="Denef V.J."/>
            <person name="McMahon K.D."/>
            <person name="Konstantinidis K.T."/>
            <person name="Eloe-Fadrosh E.A."/>
            <person name="Kyrpides N.C."/>
            <person name="Woyke T."/>
        </authorList>
    </citation>
    <scope>NUCLEOTIDE SEQUENCE</scope>
    <source>
        <strain evidence="2">GVMAG-M-3300023174-111</strain>
    </source>
</reference>
<feature type="transmembrane region" description="Helical" evidence="1">
    <location>
        <begin position="32"/>
        <end position="50"/>
    </location>
</feature>
<feature type="transmembrane region" description="Helical" evidence="1">
    <location>
        <begin position="148"/>
        <end position="171"/>
    </location>
</feature>